<dbReference type="Pfam" id="PF07687">
    <property type="entry name" value="M20_dimer"/>
    <property type="match status" value="1"/>
</dbReference>
<dbReference type="InterPro" id="IPR050072">
    <property type="entry name" value="Peptidase_M20A"/>
</dbReference>
<keyword evidence="4" id="KW-0862">Zinc</keyword>
<dbReference type="OrthoDB" id="9776600at2"/>
<dbReference type="InterPro" id="IPR017150">
    <property type="entry name" value="Pept_M20_glutamate_carboxypep"/>
</dbReference>
<dbReference type="SUPFAM" id="SSF55031">
    <property type="entry name" value="Bacterial exopeptidase dimerisation domain"/>
    <property type="match status" value="1"/>
</dbReference>
<evidence type="ECO:0000313" key="9">
    <source>
        <dbReference type="Proteomes" id="UP000322822"/>
    </source>
</evidence>
<dbReference type="InterPro" id="IPR002933">
    <property type="entry name" value="Peptidase_M20"/>
</dbReference>
<keyword evidence="8" id="KW-0614">Plasmid</keyword>
<dbReference type="EMBL" id="CP044066">
    <property type="protein sequence ID" value="QET03965.1"/>
    <property type="molecule type" value="Genomic_DNA"/>
</dbReference>
<accession>A0A5P2H909</accession>
<evidence type="ECO:0000259" key="7">
    <source>
        <dbReference type="Pfam" id="PF07687"/>
    </source>
</evidence>
<dbReference type="InterPro" id="IPR001261">
    <property type="entry name" value="ArgE/DapE_CS"/>
</dbReference>
<dbReference type="InterPro" id="IPR011650">
    <property type="entry name" value="Peptidase_M20_dimer"/>
</dbReference>
<dbReference type="GO" id="GO:0046872">
    <property type="term" value="F:metal ion binding"/>
    <property type="evidence" value="ECO:0007669"/>
    <property type="project" value="UniProtKB-KW"/>
</dbReference>
<feature type="active site" description="Proton acceptor" evidence="5">
    <location>
        <position position="178"/>
    </location>
</feature>
<dbReference type="Proteomes" id="UP000322822">
    <property type="component" value="Plasmid unnamed1"/>
</dbReference>
<keyword evidence="3 8" id="KW-0378">Hydrolase</keyword>
<reference evidence="8 9" key="1">
    <citation type="submission" date="2019-09" db="EMBL/GenBank/DDBJ databases">
        <title>FDA dAtabase for Regulatory Grade micrObial Sequences (FDA-ARGOS): Supporting development and validation of Infectious Disease Dx tests.</title>
        <authorList>
            <person name="Sciortino C."/>
            <person name="Tallon L."/>
            <person name="Sadzewicz L."/>
            <person name="Vavikolanu K."/>
            <person name="Mehta A."/>
            <person name="Aluvathingal J."/>
            <person name="Nadendla S."/>
            <person name="Nandy P."/>
            <person name="Geyer C."/>
            <person name="Yan Y."/>
            <person name="Sichtig H."/>
        </authorList>
    </citation>
    <scope>NUCLEOTIDE SEQUENCE [LARGE SCALE GENOMIC DNA]</scope>
    <source>
        <strain evidence="8 9">FDAARGOS_664</strain>
        <plasmid evidence="8 9">unnamed1</plasmid>
    </source>
</reference>
<feature type="active site" evidence="5">
    <location>
        <position position="117"/>
    </location>
</feature>
<dbReference type="Gene3D" id="3.40.630.10">
    <property type="entry name" value="Zn peptidases"/>
    <property type="match status" value="1"/>
</dbReference>
<dbReference type="PROSITE" id="PS51257">
    <property type="entry name" value="PROKAR_LIPOPROTEIN"/>
    <property type="match status" value="1"/>
</dbReference>
<keyword evidence="6" id="KW-0732">Signal</keyword>
<dbReference type="PIRSF" id="PIRSF037238">
    <property type="entry name" value="Carboxypeptidase_G2"/>
    <property type="match status" value="1"/>
</dbReference>
<dbReference type="PROSITE" id="PS00759">
    <property type="entry name" value="ARGE_DAPE_CPG2_2"/>
    <property type="match status" value="1"/>
</dbReference>
<dbReference type="RefSeq" id="WP_150374030.1">
    <property type="nucleotide sequence ID" value="NZ_CP044066.1"/>
</dbReference>
<evidence type="ECO:0000313" key="8">
    <source>
        <dbReference type="EMBL" id="QET03965.1"/>
    </source>
</evidence>
<gene>
    <name evidence="8" type="ORF">FOB72_17535</name>
</gene>
<feature type="chain" id="PRO_5024973470" evidence="6">
    <location>
        <begin position="27"/>
        <end position="418"/>
    </location>
</feature>
<name>A0A5P2H909_9BURK</name>
<evidence type="ECO:0000256" key="2">
    <source>
        <dbReference type="ARBA" id="ARBA00022723"/>
    </source>
</evidence>
<dbReference type="NCBIfam" id="NF004788">
    <property type="entry name" value="PRK06133.1"/>
    <property type="match status" value="1"/>
</dbReference>
<evidence type="ECO:0000256" key="3">
    <source>
        <dbReference type="ARBA" id="ARBA00022801"/>
    </source>
</evidence>
<evidence type="ECO:0000256" key="1">
    <source>
        <dbReference type="ARBA" id="ARBA00001947"/>
    </source>
</evidence>
<evidence type="ECO:0000256" key="6">
    <source>
        <dbReference type="SAM" id="SignalP"/>
    </source>
</evidence>
<dbReference type="InterPro" id="IPR036264">
    <property type="entry name" value="Bact_exopeptidase_dim_dom"/>
</dbReference>
<geneLocation type="plasmid" evidence="8">
    <name>unnamed1</name>
</geneLocation>
<protein>
    <submittedName>
        <fullName evidence="8">M20/M25/M40 family metallo-hydrolase</fullName>
    </submittedName>
</protein>
<dbReference type="PANTHER" id="PTHR43808">
    <property type="entry name" value="ACETYLORNITHINE DEACETYLASE"/>
    <property type="match status" value="1"/>
</dbReference>
<sequence length="418" mass="43804">MKRLVLCALALAAAIAVSSGCSDSNAASPTYDSALDSASRAQQPALMQMLEQLVNIETGTGDPVGMPQMADYLAQQLAGLGATVSRQQAAAGVVGENIVGRLKGTGSVRILMIAHMDTVYPRGYLAKAPFRVDGNRAYGPGIADDKGGIAVILNSLAILKARGFSEYGEIVVMFNTDEEKGSFGSRDLIQQLAAGADYVISHEPSGETEGIGLATSGIAYVEAKITGKAAHAGVAPELGVNALTEAADLILRTQDIDDKAKEMRFNWTLAKAGSASNAIPDSATLNADVRYGRNEDLDAIQSMLSERAQRKRLAAATVEVSITPGRPAFNANDGGKFLASKAAAIYQELGYTLTVSDTRTGGGTDAAYAALSGKPVVESMGLPGFGYHTSSAEYVLIDAIPRRLYLSTRMLMDLSRGR</sequence>
<dbReference type="Pfam" id="PF01546">
    <property type="entry name" value="Peptidase_M20"/>
    <property type="match status" value="1"/>
</dbReference>
<comment type="cofactor">
    <cofactor evidence="1">
        <name>Zn(2+)</name>
        <dbReference type="ChEBI" id="CHEBI:29105"/>
    </cofactor>
</comment>
<keyword evidence="2" id="KW-0479">Metal-binding</keyword>
<feature type="domain" description="Peptidase M20 dimerisation" evidence="7">
    <location>
        <begin position="214"/>
        <end position="310"/>
    </location>
</feature>
<proteinExistence type="predicted"/>
<evidence type="ECO:0000256" key="5">
    <source>
        <dbReference type="PIRSR" id="PIRSR037238-1"/>
    </source>
</evidence>
<dbReference type="GO" id="GO:0016787">
    <property type="term" value="F:hydrolase activity"/>
    <property type="evidence" value="ECO:0007669"/>
    <property type="project" value="UniProtKB-KW"/>
</dbReference>
<dbReference type="AlphaFoldDB" id="A0A5P2H909"/>
<dbReference type="SUPFAM" id="SSF53187">
    <property type="entry name" value="Zn-dependent exopeptidases"/>
    <property type="match status" value="1"/>
</dbReference>
<organism evidence="8 9">
    <name type="scientific">Cupriavidus pauculus</name>
    <dbReference type="NCBI Taxonomy" id="82633"/>
    <lineage>
        <taxon>Bacteria</taxon>
        <taxon>Pseudomonadati</taxon>
        <taxon>Pseudomonadota</taxon>
        <taxon>Betaproteobacteria</taxon>
        <taxon>Burkholderiales</taxon>
        <taxon>Burkholderiaceae</taxon>
        <taxon>Cupriavidus</taxon>
    </lineage>
</organism>
<dbReference type="PANTHER" id="PTHR43808:SF10">
    <property type="entry name" value="BLL3749 PROTEIN"/>
    <property type="match status" value="1"/>
</dbReference>
<feature type="signal peptide" evidence="6">
    <location>
        <begin position="1"/>
        <end position="26"/>
    </location>
</feature>
<dbReference type="Gene3D" id="3.30.70.360">
    <property type="match status" value="1"/>
</dbReference>
<evidence type="ECO:0000256" key="4">
    <source>
        <dbReference type="ARBA" id="ARBA00022833"/>
    </source>
</evidence>
<dbReference type="PROSITE" id="PS00758">
    <property type="entry name" value="ARGE_DAPE_CPG2_1"/>
    <property type="match status" value="1"/>
</dbReference>
<dbReference type="CDD" id="cd03885">
    <property type="entry name" value="M20_CPDG2"/>
    <property type="match status" value="1"/>
</dbReference>